<comment type="subcellular location">
    <subcellularLocation>
        <location evidence="1">Cell membrane</location>
        <topology evidence="1">Multi-pass membrane protein</topology>
    </subcellularLocation>
</comment>
<dbReference type="PANTHER" id="PTHR30572:SF4">
    <property type="entry name" value="ABC TRANSPORTER PERMEASE YTRF"/>
    <property type="match status" value="1"/>
</dbReference>
<evidence type="ECO:0000259" key="8">
    <source>
        <dbReference type="Pfam" id="PF02687"/>
    </source>
</evidence>
<feature type="transmembrane region" description="Helical" evidence="7">
    <location>
        <begin position="521"/>
        <end position="540"/>
    </location>
</feature>
<accession>A0ABT1J0D9</accession>
<feature type="domain" description="ABC3 transporter permease C-terminal" evidence="8">
    <location>
        <begin position="299"/>
        <end position="408"/>
    </location>
</feature>
<comment type="caution">
    <text evidence="9">The sequence shown here is derived from an EMBL/GenBank/DDBJ whole genome shotgun (WGS) entry which is preliminary data.</text>
</comment>
<evidence type="ECO:0000256" key="1">
    <source>
        <dbReference type="ARBA" id="ARBA00004651"/>
    </source>
</evidence>
<dbReference type="InterPro" id="IPR050250">
    <property type="entry name" value="Macrolide_Exporter_MacB"/>
</dbReference>
<evidence type="ECO:0000256" key="5">
    <source>
        <dbReference type="ARBA" id="ARBA00023136"/>
    </source>
</evidence>
<feature type="transmembrane region" description="Helical" evidence="7">
    <location>
        <begin position="337"/>
        <end position="356"/>
    </location>
</feature>
<dbReference type="PANTHER" id="PTHR30572">
    <property type="entry name" value="MEMBRANE COMPONENT OF TRANSPORTER-RELATED"/>
    <property type="match status" value="1"/>
</dbReference>
<feature type="transmembrane region" description="Helical" evidence="7">
    <location>
        <begin position="468"/>
        <end position="488"/>
    </location>
</feature>
<reference evidence="9 10" key="1">
    <citation type="submission" date="2022-06" db="EMBL/GenBank/DDBJ databases">
        <title>Sequencing the genomes of 1000 actinobacteria strains.</title>
        <authorList>
            <person name="Klenk H.-P."/>
        </authorList>
    </citation>
    <scope>NUCLEOTIDE SEQUENCE [LARGE SCALE GENOMIC DNA]</scope>
    <source>
        <strain evidence="9 10">DSM 41656</strain>
    </source>
</reference>
<feature type="transmembrane region" description="Helical" evidence="7">
    <location>
        <begin position="385"/>
        <end position="407"/>
    </location>
</feature>
<keyword evidence="5 7" id="KW-0472">Membrane</keyword>
<feature type="transmembrane region" description="Helical" evidence="7">
    <location>
        <begin position="294"/>
        <end position="317"/>
    </location>
</feature>
<organism evidence="9 10">
    <name type="scientific">Kitasatospora paracochleata</name>
    <dbReference type="NCBI Taxonomy" id="58354"/>
    <lineage>
        <taxon>Bacteria</taxon>
        <taxon>Bacillati</taxon>
        <taxon>Actinomycetota</taxon>
        <taxon>Actinomycetes</taxon>
        <taxon>Kitasatosporales</taxon>
        <taxon>Streptomycetaceae</taxon>
        <taxon>Kitasatospora</taxon>
    </lineage>
</organism>
<keyword evidence="2" id="KW-1003">Cell membrane</keyword>
<proteinExistence type="inferred from homology"/>
<evidence type="ECO:0000256" key="7">
    <source>
        <dbReference type="SAM" id="Phobius"/>
    </source>
</evidence>
<feature type="transmembrane region" description="Helical" evidence="7">
    <location>
        <begin position="960"/>
        <end position="984"/>
    </location>
</feature>
<protein>
    <recommendedName>
        <fullName evidence="8">ABC3 transporter permease C-terminal domain-containing protein</fullName>
    </recommendedName>
</protein>
<feature type="domain" description="ABC3 transporter permease C-terminal" evidence="8">
    <location>
        <begin position="963"/>
        <end position="1071"/>
    </location>
</feature>
<dbReference type="Proteomes" id="UP001206483">
    <property type="component" value="Unassembled WGS sequence"/>
</dbReference>
<keyword evidence="3 7" id="KW-0812">Transmembrane</keyword>
<feature type="transmembrane region" description="Helical" evidence="7">
    <location>
        <begin position="1059"/>
        <end position="1078"/>
    </location>
</feature>
<evidence type="ECO:0000256" key="2">
    <source>
        <dbReference type="ARBA" id="ARBA00022475"/>
    </source>
</evidence>
<name>A0ABT1J0D9_9ACTN</name>
<dbReference type="InterPro" id="IPR003838">
    <property type="entry name" value="ABC3_permease_C"/>
</dbReference>
<evidence type="ECO:0000256" key="4">
    <source>
        <dbReference type="ARBA" id="ARBA00022989"/>
    </source>
</evidence>
<evidence type="ECO:0000313" key="9">
    <source>
        <dbReference type="EMBL" id="MCP2310603.1"/>
    </source>
</evidence>
<keyword evidence="10" id="KW-1185">Reference proteome</keyword>
<evidence type="ECO:0000256" key="6">
    <source>
        <dbReference type="ARBA" id="ARBA00038076"/>
    </source>
</evidence>
<sequence length="1094" mass="111524">MFGFVVRRLRGRLPLATAALLTVLITTAVLTALVAFNAAVGDAGLRRALQHTDHARTLVVLSGDRESGTRAADDTAVTGFADQLFPGLPHTVTAAARSRALGLTATAAPGKDPDLTLIAALDRNRTTLVAGSWPAPAAGKDGPVEVAVPQAALAGTGLAGAVLPARLDLTDRFTGRPVTVRVTGIYRPADKDAAYWRLDPLGGQGAQRAGFTTYGPLLADDSVFTTGAVAQAGRSWLVEADFTGIDAAGAEDLRDAVDPLTRQVQRAAAVRVDTALPQALRELAVDATVSRSTLLVGALQLGVLAAAALLLVVHLLADRQTAENQLLTARGASRRRIGALTAVEAALLVLPAALLAPPLTPLLLRLLTARGALAAVSTGTAVPGIAWPVAAGCALACVALTAVPVLLRSAGAAVLRRAGRRQAVVAAVARSGGDLALVALAVLAYRQLDRYGGGVGPDADGRIGADPLLVAAPTLALCAGTVLVLRLLPFAARLGERLATRGRGLAPALAGWQFARRPGRGVGPVLLLVLAVSIGMLAIGQRTTWNDSQRDQADFATAGGVRIAGSAVPAAGRGGLYRALPGGERLIPVARSEVRLPDRSSGELLALDSRAGAAWLQVRPDLLDGRSPAQLLAPLAAPAPTGPQAGLPLPGSPQRIDLDVTTHVVSRGFLFDPVGDLPAPSSRTVALRLLLRDAYGTSFWAAAPTLQEEGAQHVSIDLGELFGAPTGAPATPLTVVAVEAESTLRPDETISQHLTVDRISAADTATGTATPVPVPAGLGWALAAEDRQGRVATKSVTVRAEAEHPIVLDFTNTVGGGFRMTLTPAGADGRAAAVPELTGVATRGYLTAVGGRVGDRIKVPVGTTSVQVTVTAAVEALPTAAGSALLVDLGALDRVLTAARQPGPTPTEWWLPAAGPGDPAPAQAAQRLRALPQAQSLTVRDELAAQLRADPLGAAPQSALAALAVAAAVLAAIGFAAASAAAAGERTAEFAVLMALGAPRRRLVRTVAAEQGVLALLGLGVGLGLGALLVHLVVPLLVLTPAARPPVPEVLVRLPFGQVAALAVAIAAALVLPALLAGRRHRDLTARLRHVEEM</sequence>
<comment type="similarity">
    <text evidence="6">Belongs to the ABC-4 integral membrane protein family.</text>
</comment>
<gene>
    <name evidence="9" type="ORF">FHR36_003736</name>
</gene>
<evidence type="ECO:0000256" key="3">
    <source>
        <dbReference type="ARBA" id="ARBA00022692"/>
    </source>
</evidence>
<feature type="transmembrane region" description="Helical" evidence="7">
    <location>
        <begin position="427"/>
        <end position="448"/>
    </location>
</feature>
<evidence type="ECO:0000313" key="10">
    <source>
        <dbReference type="Proteomes" id="UP001206483"/>
    </source>
</evidence>
<dbReference type="RefSeq" id="WP_253798708.1">
    <property type="nucleotide sequence ID" value="NZ_BAAAUB010000078.1"/>
</dbReference>
<keyword evidence="4 7" id="KW-1133">Transmembrane helix</keyword>
<dbReference type="EMBL" id="JAMZDX010000003">
    <property type="protein sequence ID" value="MCP2310603.1"/>
    <property type="molecule type" value="Genomic_DNA"/>
</dbReference>
<dbReference type="Pfam" id="PF02687">
    <property type="entry name" value="FtsX"/>
    <property type="match status" value="2"/>
</dbReference>
<feature type="transmembrane region" description="Helical" evidence="7">
    <location>
        <begin position="1012"/>
        <end position="1039"/>
    </location>
</feature>